<dbReference type="OrthoDB" id="3156934at2759"/>
<accession>A0A8H6HRB8</accession>
<comment type="caution">
    <text evidence="1">The sequence shown here is derived from an EMBL/GenBank/DDBJ whole genome shotgun (WGS) entry which is preliminary data.</text>
</comment>
<proteinExistence type="predicted"/>
<gene>
    <name evidence="1" type="ORF">DFP72DRAFT_1071115</name>
</gene>
<sequence>MNNPNLTFLASVQMHFDFTMLSTLHFNEDSELACNPVFESTFSRLPNLQLISFDRCDMTGFLHVLDDDPACSTIDEFSGPSTGVVPSAAVVPCFPALEAIEILRKSFQKKRIDC</sequence>
<keyword evidence="2" id="KW-1185">Reference proteome</keyword>
<protein>
    <submittedName>
        <fullName evidence="1">Uncharacterized protein</fullName>
    </submittedName>
</protein>
<name>A0A8H6HRB8_9AGAR</name>
<dbReference type="Proteomes" id="UP000521943">
    <property type="component" value="Unassembled WGS sequence"/>
</dbReference>
<dbReference type="AlphaFoldDB" id="A0A8H6HRB8"/>
<dbReference type="EMBL" id="JACGCI010000048">
    <property type="protein sequence ID" value="KAF6751755.1"/>
    <property type="molecule type" value="Genomic_DNA"/>
</dbReference>
<reference evidence="1 2" key="1">
    <citation type="submission" date="2020-07" db="EMBL/GenBank/DDBJ databases">
        <title>Comparative genomics of pyrophilous fungi reveals a link between fire events and developmental genes.</title>
        <authorList>
            <consortium name="DOE Joint Genome Institute"/>
            <person name="Steindorff A.S."/>
            <person name="Carver A."/>
            <person name="Calhoun S."/>
            <person name="Stillman K."/>
            <person name="Liu H."/>
            <person name="Lipzen A."/>
            <person name="Pangilinan J."/>
            <person name="Labutti K."/>
            <person name="Bruns T.D."/>
            <person name="Grigoriev I.V."/>
        </authorList>
    </citation>
    <scope>NUCLEOTIDE SEQUENCE [LARGE SCALE GENOMIC DNA]</scope>
    <source>
        <strain evidence="1 2">CBS 144469</strain>
    </source>
</reference>
<evidence type="ECO:0000313" key="2">
    <source>
        <dbReference type="Proteomes" id="UP000521943"/>
    </source>
</evidence>
<evidence type="ECO:0000313" key="1">
    <source>
        <dbReference type="EMBL" id="KAF6751755.1"/>
    </source>
</evidence>
<organism evidence="1 2">
    <name type="scientific">Ephemerocybe angulata</name>
    <dbReference type="NCBI Taxonomy" id="980116"/>
    <lineage>
        <taxon>Eukaryota</taxon>
        <taxon>Fungi</taxon>
        <taxon>Dikarya</taxon>
        <taxon>Basidiomycota</taxon>
        <taxon>Agaricomycotina</taxon>
        <taxon>Agaricomycetes</taxon>
        <taxon>Agaricomycetidae</taxon>
        <taxon>Agaricales</taxon>
        <taxon>Agaricineae</taxon>
        <taxon>Psathyrellaceae</taxon>
        <taxon>Ephemerocybe</taxon>
    </lineage>
</organism>